<keyword evidence="5" id="KW-1185">Reference proteome</keyword>
<name>A0A369BVZ6_9GAMM</name>
<comment type="caution">
    <text evidence="4">The sequence shown here is derived from an EMBL/GenBank/DDBJ whole genome shotgun (WGS) entry which is preliminary data.</text>
</comment>
<dbReference type="Gene3D" id="2.70.70.10">
    <property type="entry name" value="Glucose Permease (Domain IIA)"/>
    <property type="match status" value="1"/>
</dbReference>
<feature type="compositionally biased region" description="Low complexity" evidence="2">
    <location>
        <begin position="119"/>
        <end position="130"/>
    </location>
</feature>
<evidence type="ECO:0000256" key="1">
    <source>
        <dbReference type="ARBA" id="ARBA00038420"/>
    </source>
</evidence>
<proteinExistence type="inferred from homology"/>
<dbReference type="GO" id="GO:0032153">
    <property type="term" value="C:cell division site"/>
    <property type="evidence" value="ECO:0007669"/>
    <property type="project" value="TreeGrafter"/>
</dbReference>
<dbReference type="Gene3D" id="3.10.350.10">
    <property type="entry name" value="LysM domain"/>
    <property type="match status" value="1"/>
</dbReference>
<dbReference type="SUPFAM" id="SSF51261">
    <property type="entry name" value="Duplicated hybrid motif"/>
    <property type="match status" value="1"/>
</dbReference>
<dbReference type="Pfam" id="PF01476">
    <property type="entry name" value="LysM"/>
    <property type="match status" value="1"/>
</dbReference>
<evidence type="ECO:0000313" key="4">
    <source>
        <dbReference type="EMBL" id="RCX24898.1"/>
    </source>
</evidence>
<dbReference type="InterPro" id="IPR016047">
    <property type="entry name" value="M23ase_b-sheet_dom"/>
</dbReference>
<dbReference type="OrthoDB" id="9793746at2"/>
<dbReference type="GO" id="GO:0009279">
    <property type="term" value="C:cell outer membrane"/>
    <property type="evidence" value="ECO:0007669"/>
    <property type="project" value="TreeGrafter"/>
</dbReference>
<feature type="domain" description="LysM" evidence="3">
    <location>
        <begin position="57"/>
        <end position="101"/>
    </location>
</feature>
<dbReference type="InterPro" id="IPR018392">
    <property type="entry name" value="LysM"/>
</dbReference>
<gene>
    <name evidence="4" type="ORF">DFQ59_11454</name>
</gene>
<dbReference type="GO" id="GO:0004222">
    <property type="term" value="F:metalloendopeptidase activity"/>
    <property type="evidence" value="ECO:0007669"/>
    <property type="project" value="TreeGrafter"/>
</dbReference>
<sequence length="289" mass="31104">MKRWQNNSTLVLAAVVVAALLLDGCGGRNTAAPVTERYGASARKAAPVAPRTTPRGGDYTVQRGDTLYSIAWRYGRDYRELAAWNGIRPPYTIYVGQRLRTAPGRLSAATRAPVREYAPAPAATARSTAPPAAPAPTPGNRDAIPPTASTSKPGPTPAPGPVEFPRNVTWAWPVEGPLLSRFSDSSAGRKGVDIGGHYGQPVRTAAAGQVVYSGSGLRGYGQLIIVKHNDMYLSAYAHNRRLLVREGEAVKAGQVVAEMGRSETDRVMLHFEIRKEGKPVDPLRYLPKR</sequence>
<reference evidence="4 5" key="1">
    <citation type="submission" date="2018-07" db="EMBL/GenBank/DDBJ databases">
        <title>Genomic Encyclopedia of Type Strains, Phase IV (KMG-IV): sequencing the most valuable type-strain genomes for metagenomic binning, comparative biology and taxonomic classification.</title>
        <authorList>
            <person name="Goeker M."/>
        </authorList>
    </citation>
    <scope>NUCLEOTIDE SEQUENCE [LARGE SCALE GENOMIC DNA]</scope>
    <source>
        <strain evidence="4 5">DSM 26407</strain>
    </source>
</reference>
<dbReference type="CDD" id="cd00118">
    <property type="entry name" value="LysM"/>
    <property type="match status" value="1"/>
</dbReference>
<keyword evidence="4" id="KW-0449">Lipoprotein</keyword>
<dbReference type="InterPro" id="IPR050570">
    <property type="entry name" value="Cell_wall_metabolism_enzyme"/>
</dbReference>
<dbReference type="Pfam" id="PF01551">
    <property type="entry name" value="Peptidase_M23"/>
    <property type="match status" value="1"/>
</dbReference>
<dbReference type="RefSeq" id="WP_114281095.1">
    <property type="nucleotide sequence ID" value="NZ_QPJY01000014.1"/>
</dbReference>
<evidence type="ECO:0000259" key="3">
    <source>
        <dbReference type="PROSITE" id="PS51782"/>
    </source>
</evidence>
<dbReference type="AlphaFoldDB" id="A0A369BVZ6"/>
<protein>
    <submittedName>
        <fullName evidence="4">Lipoprotein NlpD</fullName>
    </submittedName>
</protein>
<evidence type="ECO:0000256" key="2">
    <source>
        <dbReference type="SAM" id="MobiDB-lite"/>
    </source>
</evidence>
<dbReference type="Proteomes" id="UP000252707">
    <property type="component" value="Unassembled WGS sequence"/>
</dbReference>
<accession>A0A369BVZ6</accession>
<dbReference type="EMBL" id="QPJY01000014">
    <property type="protein sequence ID" value="RCX24898.1"/>
    <property type="molecule type" value="Genomic_DNA"/>
</dbReference>
<dbReference type="SMART" id="SM00257">
    <property type="entry name" value="LysM"/>
    <property type="match status" value="1"/>
</dbReference>
<dbReference type="PANTHER" id="PTHR21666">
    <property type="entry name" value="PEPTIDASE-RELATED"/>
    <property type="match status" value="1"/>
</dbReference>
<dbReference type="InterPro" id="IPR011055">
    <property type="entry name" value="Dup_hybrid_motif"/>
</dbReference>
<evidence type="ECO:0000313" key="5">
    <source>
        <dbReference type="Proteomes" id="UP000252707"/>
    </source>
</evidence>
<organism evidence="4 5">
    <name type="scientific">Thioalbus denitrificans</name>
    <dbReference type="NCBI Taxonomy" id="547122"/>
    <lineage>
        <taxon>Bacteria</taxon>
        <taxon>Pseudomonadati</taxon>
        <taxon>Pseudomonadota</taxon>
        <taxon>Gammaproteobacteria</taxon>
        <taxon>Chromatiales</taxon>
        <taxon>Ectothiorhodospiraceae</taxon>
        <taxon>Thioalbus</taxon>
    </lineage>
</organism>
<comment type="similarity">
    <text evidence="1">Belongs to the E.coli NlpD/Haemophilus LppB family.</text>
</comment>
<feature type="region of interest" description="Disordered" evidence="2">
    <location>
        <begin position="119"/>
        <end position="164"/>
    </location>
</feature>
<dbReference type="PANTHER" id="PTHR21666:SF263">
    <property type="entry name" value="MUREIN HYDROLASE ACTIVATOR NLPD"/>
    <property type="match status" value="1"/>
</dbReference>
<dbReference type="CDD" id="cd12797">
    <property type="entry name" value="M23_peptidase"/>
    <property type="match status" value="1"/>
</dbReference>
<dbReference type="PROSITE" id="PS51782">
    <property type="entry name" value="LYSM"/>
    <property type="match status" value="1"/>
</dbReference>
<dbReference type="InterPro" id="IPR036779">
    <property type="entry name" value="LysM_dom_sf"/>
</dbReference>